<reference evidence="3" key="2">
    <citation type="submission" date="2020-07" db="EMBL/GenBank/DDBJ databases">
        <authorList>
            <person name="Vera ALvarez R."/>
            <person name="Arias-Moreno D.M."/>
            <person name="Jimenez-Jacinto V."/>
            <person name="Jimenez-Bremont J.F."/>
            <person name="Swaminathan K."/>
            <person name="Moose S.P."/>
            <person name="Guerrero-Gonzalez M.L."/>
            <person name="Marino-Ramirez L."/>
            <person name="Landsman D."/>
            <person name="Rodriguez-Kessler M."/>
            <person name="Delgado-Sanchez P."/>
        </authorList>
    </citation>
    <scope>NUCLEOTIDE SEQUENCE</scope>
    <source>
        <tissue evidence="3">Cladode</tissue>
    </source>
</reference>
<dbReference type="Pfam" id="PF01852">
    <property type="entry name" value="START"/>
    <property type="match status" value="1"/>
</dbReference>
<dbReference type="InterPro" id="IPR002913">
    <property type="entry name" value="START_lipid-bd_dom"/>
</dbReference>
<dbReference type="InterPro" id="IPR051213">
    <property type="entry name" value="START_lipid_transfer"/>
</dbReference>
<evidence type="ECO:0000256" key="1">
    <source>
        <dbReference type="SAM" id="MobiDB-lite"/>
    </source>
</evidence>
<protein>
    <recommendedName>
        <fullName evidence="2">START domain-containing protein</fullName>
    </recommendedName>
</protein>
<sequence length="280" mass="31793">MMDRSTPTMSYRAWRRDPENGPPQYRTSTIFEDATPEMVRDFFWDDEFRMKWDNMLIHTKTLEESQTTGAMTVQWVRKFPFFCSDREYIIGRRIWESGRTFYCVTKGVPCSSVPRRDKPRRVDMYYSSWCIRAVESKRGTGEMTACEVLLFHHEDMGIPWEIAKLGVRQGMWGTVKKIDPGLRDYQKARAAGGLLSGPASMAHLTTKVSPQYLHSLSGGDDQSVTEVSVPDEKKRGAMNIPKLLVFGGAAVLACSLDRGLFTKAVIFGVARRLARIGGKL</sequence>
<proteinExistence type="predicted"/>
<reference evidence="3" key="1">
    <citation type="journal article" date="2013" name="J. Plant Res.">
        <title>Effect of fungi and light on seed germination of three Opuntia species from semiarid lands of central Mexico.</title>
        <authorList>
            <person name="Delgado-Sanchez P."/>
            <person name="Jimenez-Bremont J.F."/>
            <person name="Guerrero-Gonzalez Mde L."/>
            <person name="Flores J."/>
        </authorList>
    </citation>
    <scope>NUCLEOTIDE SEQUENCE</scope>
    <source>
        <tissue evidence="3">Cladode</tissue>
    </source>
</reference>
<evidence type="ECO:0000313" key="3">
    <source>
        <dbReference type="EMBL" id="MBA4624685.1"/>
    </source>
</evidence>
<dbReference type="PROSITE" id="PS50848">
    <property type="entry name" value="START"/>
    <property type="match status" value="1"/>
</dbReference>
<name>A0A7C9CVP6_OPUST</name>
<feature type="region of interest" description="Disordered" evidence="1">
    <location>
        <begin position="1"/>
        <end position="27"/>
    </location>
</feature>
<dbReference type="GO" id="GO:0008289">
    <property type="term" value="F:lipid binding"/>
    <property type="evidence" value="ECO:0007669"/>
    <property type="project" value="InterPro"/>
</dbReference>
<dbReference type="FunFam" id="3.30.530.20:FF:000006">
    <property type="entry name" value="StAR-related lipid transfer protein 7, mitochondrial"/>
    <property type="match status" value="1"/>
</dbReference>
<dbReference type="AlphaFoldDB" id="A0A7C9CVP6"/>
<accession>A0A7C9CVP6</accession>
<dbReference type="InterPro" id="IPR023393">
    <property type="entry name" value="START-like_dom_sf"/>
</dbReference>
<dbReference type="EMBL" id="GISG01048701">
    <property type="protein sequence ID" value="MBA4624685.1"/>
    <property type="molecule type" value="Transcribed_RNA"/>
</dbReference>
<dbReference type="Gene3D" id="3.30.530.20">
    <property type="match status" value="1"/>
</dbReference>
<dbReference type="GO" id="GO:0005737">
    <property type="term" value="C:cytoplasm"/>
    <property type="evidence" value="ECO:0007669"/>
    <property type="project" value="UniProtKB-ARBA"/>
</dbReference>
<dbReference type="SUPFAM" id="SSF55961">
    <property type="entry name" value="Bet v1-like"/>
    <property type="match status" value="1"/>
</dbReference>
<dbReference type="CDD" id="cd08870">
    <property type="entry name" value="START_STARD2_7-like"/>
    <property type="match status" value="1"/>
</dbReference>
<organism evidence="3">
    <name type="scientific">Opuntia streptacantha</name>
    <name type="common">Prickly pear cactus</name>
    <name type="synonym">Opuntia cardona</name>
    <dbReference type="NCBI Taxonomy" id="393608"/>
    <lineage>
        <taxon>Eukaryota</taxon>
        <taxon>Viridiplantae</taxon>
        <taxon>Streptophyta</taxon>
        <taxon>Embryophyta</taxon>
        <taxon>Tracheophyta</taxon>
        <taxon>Spermatophyta</taxon>
        <taxon>Magnoliopsida</taxon>
        <taxon>eudicotyledons</taxon>
        <taxon>Gunneridae</taxon>
        <taxon>Pentapetalae</taxon>
        <taxon>Caryophyllales</taxon>
        <taxon>Cactineae</taxon>
        <taxon>Cactaceae</taxon>
        <taxon>Opuntioideae</taxon>
        <taxon>Opuntia</taxon>
    </lineage>
</organism>
<feature type="domain" description="START" evidence="2">
    <location>
        <begin position="14"/>
        <end position="187"/>
    </location>
</feature>
<dbReference type="PANTHER" id="PTHR19308">
    <property type="entry name" value="PHOSPHATIDYLCHOLINE TRANSFER PROTEIN"/>
    <property type="match status" value="1"/>
</dbReference>
<evidence type="ECO:0000259" key="2">
    <source>
        <dbReference type="PROSITE" id="PS50848"/>
    </source>
</evidence>
<dbReference type="PANTHER" id="PTHR19308:SF39">
    <property type="entry name" value="PHOSPHATIDYLCHOLINE TRANSFER PROTEIN"/>
    <property type="match status" value="1"/>
</dbReference>